<evidence type="ECO:0000256" key="10">
    <source>
        <dbReference type="SAM" id="Coils"/>
    </source>
</evidence>
<dbReference type="Ensembl" id="ENSELUT00000030821.3">
    <property type="protein sequence ID" value="ENSELUP00000039411.3"/>
    <property type="gene ID" value="ENSELUG00000019548.3"/>
</dbReference>
<accession>A0A3P9AE15</accession>
<dbReference type="Bgee" id="ENSELUG00000019548">
    <property type="expression patterns" value="Expressed in ovary and 12 other cell types or tissues"/>
</dbReference>
<dbReference type="InterPro" id="IPR018867">
    <property type="entry name" value="Cell_div_borealin"/>
</dbReference>
<keyword evidence="9" id="KW-0137">Centromere</keyword>
<evidence type="ECO:0000256" key="1">
    <source>
        <dbReference type="ARBA" id="ARBA00004123"/>
    </source>
</evidence>
<evidence type="ECO:0000256" key="11">
    <source>
        <dbReference type="SAM" id="MobiDB-lite"/>
    </source>
</evidence>
<reference evidence="13" key="3">
    <citation type="submission" date="2025-08" db="UniProtKB">
        <authorList>
            <consortium name="Ensembl"/>
        </authorList>
    </citation>
    <scope>IDENTIFICATION</scope>
</reference>
<evidence type="ECO:0000256" key="4">
    <source>
        <dbReference type="ARBA" id="ARBA00022454"/>
    </source>
</evidence>
<evidence type="ECO:0000256" key="3">
    <source>
        <dbReference type="ARBA" id="ARBA00009914"/>
    </source>
</evidence>
<feature type="compositionally biased region" description="Polar residues" evidence="11">
    <location>
        <begin position="147"/>
        <end position="167"/>
    </location>
</feature>
<sequence length="261" mass="29031">MAPRRTRKRSNPSEGHTNGQFSLEKRQKKVAIFMQQFEKEVQDRMNEIEAKLEELLATVDRAFKVELMKMPPAVQNTLIIDLINAEDNSAGDVTIAIKSESPEIHQPLSRKPSKKAVKISDGAPKQATSAHRKTRTDPLKGGKKTRSLINSSSTGSVRGTSFTNTKRAQSRLDKISGQTPHTGTRHRSVLQSASDDHLSCSLSGLVPHVTVSTSLGETLCLSDETIEDVDIGLLDDMAVRQMHKLRKLMDYLFNQVQENMQ</sequence>
<dbReference type="GO" id="GO:0051233">
    <property type="term" value="C:spindle midzone"/>
    <property type="evidence" value="ECO:0007669"/>
    <property type="project" value="TreeGrafter"/>
</dbReference>
<keyword evidence="6" id="KW-0498">Mitosis</keyword>
<evidence type="ECO:0000256" key="9">
    <source>
        <dbReference type="ARBA" id="ARBA00023328"/>
    </source>
</evidence>
<dbReference type="Gene3D" id="6.10.250.1900">
    <property type="match status" value="1"/>
</dbReference>
<reference evidence="14" key="1">
    <citation type="journal article" date="2014" name="PLoS ONE">
        <title>The genome and linkage map of the northern pike (Esox lucius): conserved synteny revealed between the salmonid sister group and the Neoteleostei.</title>
        <authorList>
            <person name="Rondeau E.B."/>
            <person name="Minkley D.R."/>
            <person name="Leong J.S."/>
            <person name="Messmer A.M."/>
            <person name="Jantzen J.R."/>
            <person name="von Schalburg K.R."/>
            <person name="Lemon C."/>
            <person name="Bird N.H."/>
            <person name="Koop B.F."/>
        </authorList>
    </citation>
    <scope>NUCLEOTIDE SEQUENCE</scope>
</reference>
<feature type="region of interest" description="Disordered" evidence="11">
    <location>
        <begin position="1"/>
        <end position="24"/>
    </location>
</feature>
<evidence type="ECO:0000256" key="5">
    <source>
        <dbReference type="ARBA" id="ARBA00022618"/>
    </source>
</evidence>
<evidence type="ECO:0000313" key="14">
    <source>
        <dbReference type="Proteomes" id="UP000265140"/>
    </source>
</evidence>
<evidence type="ECO:0000313" key="13">
    <source>
        <dbReference type="Ensembl" id="ENSELUP00000039411.3"/>
    </source>
</evidence>
<dbReference type="PANTHER" id="PTHR16040">
    <property type="entry name" value="AUSTRALIN, ISOFORM A-RELATED"/>
    <property type="match status" value="1"/>
</dbReference>
<dbReference type="GeneTree" id="ENSGT00390000005970"/>
<dbReference type="GO" id="GO:0051301">
    <property type="term" value="P:cell division"/>
    <property type="evidence" value="ECO:0007669"/>
    <property type="project" value="UniProtKB-KW"/>
</dbReference>
<feature type="compositionally biased region" description="Polar residues" evidence="11">
    <location>
        <begin position="12"/>
        <end position="21"/>
    </location>
</feature>
<dbReference type="GO" id="GO:0000775">
    <property type="term" value="C:chromosome, centromeric region"/>
    <property type="evidence" value="ECO:0007669"/>
    <property type="project" value="UniProtKB-SubCell"/>
</dbReference>
<dbReference type="AlphaFoldDB" id="A0A3P9AE15"/>
<dbReference type="Proteomes" id="UP000265140">
    <property type="component" value="Chromosome 2"/>
</dbReference>
<evidence type="ECO:0000256" key="2">
    <source>
        <dbReference type="ARBA" id="ARBA00004584"/>
    </source>
</evidence>
<dbReference type="KEGG" id="els:105026358"/>
<reference evidence="13" key="4">
    <citation type="submission" date="2025-09" db="UniProtKB">
        <authorList>
            <consortium name="Ensembl"/>
        </authorList>
    </citation>
    <scope>IDENTIFICATION</scope>
</reference>
<evidence type="ECO:0000256" key="6">
    <source>
        <dbReference type="ARBA" id="ARBA00022776"/>
    </source>
</evidence>
<evidence type="ECO:0000259" key="12">
    <source>
        <dbReference type="Pfam" id="PF10444"/>
    </source>
</evidence>
<keyword evidence="4" id="KW-0158">Chromosome</keyword>
<keyword evidence="10" id="KW-0175">Coiled coil</keyword>
<dbReference type="PANTHER" id="PTHR16040:SF10">
    <property type="entry name" value="BOREALIN-2"/>
    <property type="match status" value="1"/>
</dbReference>
<evidence type="ECO:0000256" key="8">
    <source>
        <dbReference type="ARBA" id="ARBA00023306"/>
    </source>
</evidence>
<keyword evidence="7" id="KW-0539">Nucleus</keyword>
<dbReference type="RefSeq" id="XP_010896062.2">
    <property type="nucleotide sequence ID" value="XM_010897760.5"/>
</dbReference>
<feature type="compositionally biased region" description="Basic residues" evidence="11">
    <location>
        <begin position="1"/>
        <end position="10"/>
    </location>
</feature>
<feature type="region of interest" description="Disordered" evidence="11">
    <location>
        <begin position="103"/>
        <end position="169"/>
    </location>
</feature>
<feature type="domain" description="Borealin N-terminal" evidence="12">
    <location>
        <begin position="30"/>
        <end position="84"/>
    </location>
</feature>
<dbReference type="GO" id="GO:0032133">
    <property type="term" value="C:chromosome passenger complex"/>
    <property type="evidence" value="ECO:0007669"/>
    <property type="project" value="TreeGrafter"/>
</dbReference>
<proteinExistence type="inferred from homology"/>
<dbReference type="Pfam" id="PF10444">
    <property type="entry name" value="Nbl1_Borealin_N"/>
    <property type="match status" value="1"/>
</dbReference>
<organism evidence="13 14">
    <name type="scientific">Esox lucius</name>
    <name type="common">Northern pike</name>
    <dbReference type="NCBI Taxonomy" id="8010"/>
    <lineage>
        <taxon>Eukaryota</taxon>
        <taxon>Metazoa</taxon>
        <taxon>Chordata</taxon>
        <taxon>Craniata</taxon>
        <taxon>Vertebrata</taxon>
        <taxon>Euteleostomi</taxon>
        <taxon>Actinopterygii</taxon>
        <taxon>Neopterygii</taxon>
        <taxon>Teleostei</taxon>
        <taxon>Protacanthopterygii</taxon>
        <taxon>Esociformes</taxon>
        <taxon>Esocidae</taxon>
        <taxon>Esox</taxon>
    </lineage>
</organism>
<name>A0A3P9AE15_ESOLU</name>
<keyword evidence="8" id="KW-0131">Cell cycle</keyword>
<feature type="coiled-coil region" evidence="10">
    <location>
        <begin position="34"/>
        <end position="65"/>
    </location>
</feature>
<dbReference type="InterPro" id="IPR018851">
    <property type="entry name" value="Borealin_N"/>
</dbReference>
<dbReference type="GO" id="GO:0000070">
    <property type="term" value="P:mitotic sister chromatid segregation"/>
    <property type="evidence" value="ECO:0007669"/>
    <property type="project" value="TreeGrafter"/>
</dbReference>
<comment type="subcellular location">
    <subcellularLocation>
        <location evidence="2">Chromosome</location>
        <location evidence="2">Centromere</location>
    </subcellularLocation>
    <subcellularLocation>
        <location evidence="1">Nucleus</location>
    </subcellularLocation>
</comment>
<reference evidence="13" key="2">
    <citation type="submission" date="2020-02" db="EMBL/GenBank/DDBJ databases">
        <title>Esox lucius (northern pike) genome, fEsoLuc1, primary haplotype.</title>
        <authorList>
            <person name="Myers G."/>
            <person name="Karagic N."/>
            <person name="Meyer A."/>
            <person name="Pippel M."/>
            <person name="Reichard M."/>
            <person name="Winkler S."/>
            <person name="Tracey A."/>
            <person name="Sims Y."/>
            <person name="Howe K."/>
            <person name="Rhie A."/>
            <person name="Formenti G."/>
            <person name="Durbin R."/>
            <person name="Fedrigo O."/>
            <person name="Jarvis E.D."/>
        </authorList>
    </citation>
    <scope>NUCLEOTIDE SEQUENCE [LARGE SCALE GENOMIC DNA]</scope>
</reference>
<dbReference type="GO" id="GO:0005634">
    <property type="term" value="C:nucleus"/>
    <property type="evidence" value="ECO:0007669"/>
    <property type="project" value="UniProtKB-SubCell"/>
</dbReference>
<dbReference type="CTD" id="100151622"/>
<dbReference type="OMA" id="DFDHQAK"/>
<comment type="similarity">
    <text evidence="3">Belongs to the borealin family.</text>
</comment>
<keyword evidence="5" id="KW-0132">Cell division</keyword>
<keyword evidence="14" id="KW-1185">Reference proteome</keyword>
<dbReference type="InParanoid" id="A0A3P9AE15"/>
<dbReference type="OrthoDB" id="6360905at2759"/>
<evidence type="ECO:0000256" key="7">
    <source>
        <dbReference type="ARBA" id="ARBA00023242"/>
    </source>
</evidence>
<protein>
    <recommendedName>
        <fullName evidence="12">Borealin N-terminal domain-containing protein</fullName>
    </recommendedName>
</protein>
<dbReference type="GeneID" id="105026358"/>